<name>A0ABV6F6T2_9MICC</name>
<proteinExistence type="inferred from homology"/>
<keyword evidence="7" id="KW-1185">Reference proteome</keyword>
<evidence type="ECO:0000313" key="7">
    <source>
        <dbReference type="Proteomes" id="UP001589766"/>
    </source>
</evidence>
<protein>
    <recommendedName>
        <fullName evidence="4">Pseudouridine synthase</fullName>
        <ecNumber evidence="4">5.4.99.-</ecNumber>
    </recommendedName>
</protein>
<dbReference type="CDD" id="cd02869">
    <property type="entry name" value="PseudoU_synth_RluA_like"/>
    <property type="match status" value="1"/>
</dbReference>
<dbReference type="PANTHER" id="PTHR21600">
    <property type="entry name" value="MITOCHONDRIAL RNA PSEUDOURIDINE SYNTHASE"/>
    <property type="match status" value="1"/>
</dbReference>
<dbReference type="InterPro" id="IPR006145">
    <property type="entry name" value="PsdUridine_synth_RsuA/RluA"/>
</dbReference>
<evidence type="ECO:0000256" key="2">
    <source>
        <dbReference type="ARBA" id="ARBA00010876"/>
    </source>
</evidence>
<accession>A0ABV6F6T2</accession>
<gene>
    <name evidence="6" type="ORF">ACFFIO_12025</name>
</gene>
<dbReference type="Pfam" id="PF00849">
    <property type="entry name" value="PseudoU_synth_2"/>
    <property type="match status" value="1"/>
</dbReference>
<dbReference type="PANTHER" id="PTHR21600:SF44">
    <property type="entry name" value="RIBOSOMAL LARGE SUBUNIT PSEUDOURIDINE SYNTHASE D"/>
    <property type="match status" value="1"/>
</dbReference>
<dbReference type="EMBL" id="JBHLWH010000032">
    <property type="protein sequence ID" value="MFC0249223.1"/>
    <property type="molecule type" value="Genomic_DNA"/>
</dbReference>
<comment type="similarity">
    <text evidence="2 4">Belongs to the pseudouridine synthase RluA family.</text>
</comment>
<dbReference type="NCBIfam" id="TIGR00005">
    <property type="entry name" value="rluA_subfam"/>
    <property type="match status" value="1"/>
</dbReference>
<evidence type="ECO:0000256" key="1">
    <source>
        <dbReference type="ARBA" id="ARBA00000073"/>
    </source>
</evidence>
<dbReference type="Proteomes" id="UP001589766">
    <property type="component" value="Unassembled WGS sequence"/>
</dbReference>
<evidence type="ECO:0000313" key="6">
    <source>
        <dbReference type="EMBL" id="MFC0249223.1"/>
    </source>
</evidence>
<dbReference type="PROSITE" id="PS01129">
    <property type="entry name" value="PSI_RLU"/>
    <property type="match status" value="1"/>
</dbReference>
<dbReference type="EC" id="5.4.99.-" evidence="4"/>
<dbReference type="SUPFAM" id="SSF55120">
    <property type="entry name" value="Pseudouridine synthase"/>
    <property type="match status" value="1"/>
</dbReference>
<dbReference type="InterPro" id="IPR006225">
    <property type="entry name" value="PsdUridine_synth_RluC/D"/>
</dbReference>
<dbReference type="InterPro" id="IPR050188">
    <property type="entry name" value="RluA_PseudoU_synthase"/>
</dbReference>
<reference evidence="6 7" key="1">
    <citation type="submission" date="2024-09" db="EMBL/GenBank/DDBJ databases">
        <authorList>
            <person name="Sun Q."/>
            <person name="Mori K."/>
        </authorList>
    </citation>
    <scope>NUCLEOTIDE SEQUENCE [LARGE SCALE GENOMIC DNA]</scope>
    <source>
        <strain evidence="6 7">CCM 7609</strain>
    </source>
</reference>
<evidence type="ECO:0000256" key="3">
    <source>
        <dbReference type="ARBA" id="ARBA00023235"/>
    </source>
</evidence>
<dbReference type="Gene3D" id="3.30.2350.10">
    <property type="entry name" value="Pseudouridine synthase"/>
    <property type="match status" value="1"/>
</dbReference>
<keyword evidence="3 4" id="KW-0413">Isomerase</keyword>
<evidence type="ECO:0000259" key="5">
    <source>
        <dbReference type="Pfam" id="PF00849"/>
    </source>
</evidence>
<dbReference type="InterPro" id="IPR020103">
    <property type="entry name" value="PsdUridine_synth_cat_dom_sf"/>
</dbReference>
<comment type="catalytic activity">
    <reaction evidence="1 4">
        <text>a uridine in RNA = a pseudouridine in RNA</text>
        <dbReference type="Rhea" id="RHEA:48348"/>
        <dbReference type="Rhea" id="RHEA-COMP:12068"/>
        <dbReference type="Rhea" id="RHEA-COMP:12069"/>
        <dbReference type="ChEBI" id="CHEBI:65314"/>
        <dbReference type="ChEBI" id="CHEBI:65315"/>
    </reaction>
</comment>
<comment type="function">
    <text evidence="4">Responsible for synthesis of pseudouridine from uracil.</text>
</comment>
<comment type="caution">
    <text evidence="6">The sequence shown here is derived from an EMBL/GenBank/DDBJ whole genome shotgun (WGS) entry which is preliminary data.</text>
</comment>
<organism evidence="6 7">
    <name type="scientific">Citricoccus parietis</name>
    <dbReference type="NCBI Taxonomy" id="592307"/>
    <lineage>
        <taxon>Bacteria</taxon>
        <taxon>Bacillati</taxon>
        <taxon>Actinomycetota</taxon>
        <taxon>Actinomycetes</taxon>
        <taxon>Micrococcales</taxon>
        <taxon>Micrococcaceae</taxon>
        <taxon>Citricoccus</taxon>
    </lineage>
</organism>
<evidence type="ECO:0000256" key="4">
    <source>
        <dbReference type="RuleBase" id="RU362028"/>
    </source>
</evidence>
<feature type="domain" description="Pseudouridine synthase RsuA/RluA-like" evidence="5">
    <location>
        <begin position="102"/>
        <end position="256"/>
    </location>
</feature>
<sequence>MTQTPEPGEAVVVPQEHEVGRRVDAVLAVALGISRTKAAAWCAAGLVAERAAGTPGPARTVQKSARVAAGTELLVDIQEEPNPLDVKVEIVEDLRILADDPDYVVVDKPVGVAAHPSPGWVGPTVVGGLAGAGYRISTSGAPERQGIVHRLDVGTSGIMVVAKSERAYTVLKDAFRDRTPEKTYHAVVQGLPDPLNGTIDAPIGRHPGHDWKFAVLEGGRDSITRYQTLEAFGRATLVEVKLETGRTHQIRVHFSALRHPCAGDLTYGADPRLAAELGLTRQWLHAHRLGFSHPVTGEWVDYESPYPQDLVYALGVLRGE</sequence>
<dbReference type="InterPro" id="IPR006224">
    <property type="entry name" value="PsdUridine_synth_RluA-like_CS"/>
</dbReference>
<dbReference type="RefSeq" id="WP_378042071.1">
    <property type="nucleotide sequence ID" value="NZ_JBHLWH010000032.1"/>
</dbReference>